<organism evidence="11 12">
    <name type="scientific">Friedmanniomyces endolithicus</name>
    <dbReference type="NCBI Taxonomy" id="329885"/>
    <lineage>
        <taxon>Eukaryota</taxon>
        <taxon>Fungi</taxon>
        <taxon>Dikarya</taxon>
        <taxon>Ascomycota</taxon>
        <taxon>Pezizomycotina</taxon>
        <taxon>Dothideomycetes</taxon>
        <taxon>Dothideomycetidae</taxon>
        <taxon>Mycosphaerellales</taxon>
        <taxon>Teratosphaeriaceae</taxon>
        <taxon>Friedmanniomyces</taxon>
    </lineage>
</organism>
<keyword evidence="3" id="KW-0285">Flavoprotein</keyword>
<dbReference type="PANTHER" id="PTHR43876:SF7">
    <property type="entry name" value="UBIQUINONE BIOSYNTHESIS MONOOXYGENASE COQ6, MITOCHONDRIAL"/>
    <property type="match status" value="1"/>
</dbReference>
<evidence type="ECO:0000256" key="3">
    <source>
        <dbReference type="ARBA" id="ARBA00022630"/>
    </source>
</evidence>
<dbReference type="InterPro" id="IPR051205">
    <property type="entry name" value="UbiH/COQ6_monooxygenase"/>
</dbReference>
<protein>
    <submittedName>
        <fullName evidence="11">Ubiquinone biosynthesis monooxygenase</fullName>
    </submittedName>
</protein>
<dbReference type="PROSITE" id="PS01304">
    <property type="entry name" value="UBIH"/>
    <property type="match status" value="1"/>
</dbReference>
<evidence type="ECO:0000256" key="4">
    <source>
        <dbReference type="ARBA" id="ARBA00022827"/>
    </source>
</evidence>
<evidence type="ECO:0000259" key="10">
    <source>
        <dbReference type="Pfam" id="PF01494"/>
    </source>
</evidence>
<name>A0AAN6KTV1_9PEZI</name>
<dbReference type="GO" id="GO:0004497">
    <property type="term" value="F:monooxygenase activity"/>
    <property type="evidence" value="ECO:0007669"/>
    <property type="project" value="UniProtKB-KW"/>
</dbReference>
<dbReference type="AlphaFoldDB" id="A0AAN6KTV1"/>
<proteinExistence type="inferred from homology"/>
<evidence type="ECO:0000256" key="6">
    <source>
        <dbReference type="ARBA" id="ARBA00023033"/>
    </source>
</evidence>
<feature type="region of interest" description="Disordered" evidence="7">
    <location>
        <begin position="393"/>
        <end position="452"/>
    </location>
</feature>
<comment type="similarity">
    <text evidence="2">Belongs to the UbiH/COQ6 family.</text>
</comment>
<dbReference type="Proteomes" id="UP001175353">
    <property type="component" value="Unassembled WGS sequence"/>
</dbReference>
<dbReference type="GO" id="GO:0006744">
    <property type="term" value="P:ubiquinone biosynthetic process"/>
    <property type="evidence" value="ECO:0007669"/>
    <property type="project" value="UniProtKB-ARBA"/>
</dbReference>
<keyword evidence="8" id="KW-0472">Membrane</keyword>
<keyword evidence="8" id="KW-0812">Transmembrane</keyword>
<evidence type="ECO:0000256" key="5">
    <source>
        <dbReference type="ARBA" id="ARBA00023002"/>
    </source>
</evidence>
<evidence type="ECO:0000313" key="11">
    <source>
        <dbReference type="EMBL" id="KAK1002104.1"/>
    </source>
</evidence>
<dbReference type="GO" id="GO:0071949">
    <property type="term" value="F:FAD binding"/>
    <property type="evidence" value="ECO:0007669"/>
    <property type="project" value="InterPro"/>
</dbReference>
<keyword evidence="5" id="KW-0560">Oxidoreductase</keyword>
<evidence type="ECO:0000256" key="9">
    <source>
        <dbReference type="SAM" id="SignalP"/>
    </source>
</evidence>
<dbReference type="InterPro" id="IPR036188">
    <property type="entry name" value="FAD/NAD-bd_sf"/>
</dbReference>
<dbReference type="GO" id="GO:0005739">
    <property type="term" value="C:mitochondrion"/>
    <property type="evidence" value="ECO:0007669"/>
    <property type="project" value="TreeGrafter"/>
</dbReference>
<keyword evidence="12" id="KW-1185">Reference proteome</keyword>
<dbReference type="SUPFAM" id="SSF51905">
    <property type="entry name" value="FAD/NAD(P)-binding domain"/>
    <property type="match status" value="1"/>
</dbReference>
<evidence type="ECO:0000256" key="7">
    <source>
        <dbReference type="SAM" id="MobiDB-lite"/>
    </source>
</evidence>
<evidence type="ECO:0000313" key="12">
    <source>
        <dbReference type="Proteomes" id="UP001175353"/>
    </source>
</evidence>
<evidence type="ECO:0000256" key="1">
    <source>
        <dbReference type="ARBA" id="ARBA00001974"/>
    </source>
</evidence>
<dbReference type="Gene3D" id="3.50.50.60">
    <property type="entry name" value="FAD/NAD(P)-binding domain"/>
    <property type="match status" value="1"/>
</dbReference>
<keyword evidence="11" id="KW-0830">Ubiquinone</keyword>
<comment type="cofactor">
    <cofactor evidence="1">
        <name>FAD</name>
        <dbReference type="ChEBI" id="CHEBI:57692"/>
    </cofactor>
</comment>
<reference evidence="11" key="1">
    <citation type="submission" date="2023-06" db="EMBL/GenBank/DDBJ databases">
        <title>Black Yeasts Isolated from many extreme environments.</title>
        <authorList>
            <person name="Coleine C."/>
            <person name="Stajich J.E."/>
            <person name="Selbmann L."/>
        </authorList>
    </citation>
    <scope>NUCLEOTIDE SEQUENCE</scope>
    <source>
        <strain evidence="11">CCFEE 5200</strain>
    </source>
</reference>
<dbReference type="PANTHER" id="PTHR43876">
    <property type="entry name" value="UBIQUINONE BIOSYNTHESIS MONOOXYGENASE COQ6, MITOCHONDRIAL"/>
    <property type="match status" value="1"/>
</dbReference>
<dbReference type="Pfam" id="PF01494">
    <property type="entry name" value="FAD_binding_3"/>
    <property type="match status" value="1"/>
</dbReference>
<dbReference type="InterPro" id="IPR018168">
    <property type="entry name" value="Ubi_Hdrlase_CS"/>
</dbReference>
<dbReference type="FunFam" id="3.50.50.60:FF:000021">
    <property type="entry name" value="Ubiquinone biosynthesis monooxygenase COQ6"/>
    <property type="match status" value="1"/>
</dbReference>
<keyword evidence="6 11" id="KW-0503">Monooxygenase</keyword>
<keyword evidence="8" id="KW-1133">Transmembrane helix</keyword>
<dbReference type="InterPro" id="IPR002938">
    <property type="entry name" value="FAD-bd"/>
</dbReference>
<evidence type="ECO:0000256" key="8">
    <source>
        <dbReference type="SAM" id="Phobius"/>
    </source>
</evidence>
<sequence>MLAQVLAFSAVVLALHSVFCTAQCNNATTTLRDAADITQLASCKTFTGTIVVATDSAAVMDIPGLETVQGDFIAANNSLLTTLSSSTFSVITGTVLFQNLPFLTNLTLPNWISSGTLHFDTVPDPTVHDFQQNGQQVNNLIVRNTTFAFLAGLALQGAQMDTLEIVDIPFLQIVNLEMGNMSQSATIAGSSADLVVMLPNLTYAYDISVSNGSQVVLPRLQAVNGGMSIGSIKNPNISAPSLTFVGGDLSISDCGLSELDSNELVNVQGSVNLVNNAQLADLSGLSSLSVVGGLDLVGSFTNTTLPSLRRVQGNALINSTQALNCSDISSTLVQGTYTCHAAVFVSASTSNAASPPSHGLTGGAIGGIVVGIIVALALLATGLLVIYRRQQRAGRRPPAQQEHSRRVEDPVHEVETEQRRRDPAEKDVSTPTDELAWRESATPASSTGLPRNFPRIASVQEGSIASFPLRMRHADTYTGHRIALIGDAAHTIHPLAGQGLNLGLADAESLVQRLAYGVDHGMDVGSCWTLDGYNSDRWAKNNAVIGVVDKLSKIYGVSGGPVVWGRSAGVEVLERLGTLKGWMMGAAAGVK</sequence>
<gene>
    <name evidence="11" type="primary">COQ6_2</name>
    <name evidence="11" type="ORF">LTR91_005200</name>
</gene>
<feature type="transmembrane region" description="Helical" evidence="8">
    <location>
        <begin position="364"/>
        <end position="387"/>
    </location>
</feature>
<feature type="signal peptide" evidence="9">
    <location>
        <begin position="1"/>
        <end position="22"/>
    </location>
</feature>
<dbReference type="SUPFAM" id="SSF52058">
    <property type="entry name" value="L domain-like"/>
    <property type="match status" value="2"/>
</dbReference>
<feature type="domain" description="FAD-binding" evidence="10">
    <location>
        <begin position="458"/>
        <end position="540"/>
    </location>
</feature>
<comment type="caution">
    <text evidence="11">The sequence shown here is derived from an EMBL/GenBank/DDBJ whole genome shotgun (WGS) entry which is preliminary data.</text>
</comment>
<keyword evidence="9" id="KW-0732">Signal</keyword>
<dbReference type="EMBL" id="JAUJLE010000032">
    <property type="protein sequence ID" value="KAK1002104.1"/>
    <property type="molecule type" value="Genomic_DNA"/>
</dbReference>
<accession>A0AAN6KTV1</accession>
<feature type="chain" id="PRO_5042972405" evidence="9">
    <location>
        <begin position="23"/>
        <end position="591"/>
    </location>
</feature>
<keyword evidence="4" id="KW-0274">FAD</keyword>
<evidence type="ECO:0000256" key="2">
    <source>
        <dbReference type="ARBA" id="ARBA00005349"/>
    </source>
</evidence>
<feature type="compositionally biased region" description="Basic and acidic residues" evidence="7">
    <location>
        <begin position="402"/>
        <end position="428"/>
    </location>
</feature>